<reference evidence="1 2" key="1">
    <citation type="submission" date="2024-09" db="EMBL/GenBank/DDBJ databases">
        <title>Chromosome-scale assembly of Riccia sorocarpa.</title>
        <authorList>
            <person name="Paukszto L."/>
        </authorList>
    </citation>
    <scope>NUCLEOTIDE SEQUENCE [LARGE SCALE GENOMIC DNA]</scope>
    <source>
        <strain evidence="1">LP-2024</strain>
        <tissue evidence="1">Aerial parts of the thallus</tissue>
    </source>
</reference>
<name>A0ABD3GNY7_9MARC</name>
<accession>A0ABD3GNY7</accession>
<dbReference type="Proteomes" id="UP001633002">
    <property type="component" value="Unassembled WGS sequence"/>
</dbReference>
<dbReference type="AlphaFoldDB" id="A0ABD3GNY7"/>
<evidence type="ECO:0000313" key="2">
    <source>
        <dbReference type="Proteomes" id="UP001633002"/>
    </source>
</evidence>
<gene>
    <name evidence="1" type="ORF">R1sor_023849</name>
</gene>
<comment type="caution">
    <text evidence="1">The sequence shown here is derived from an EMBL/GenBank/DDBJ whole genome shotgun (WGS) entry which is preliminary data.</text>
</comment>
<proteinExistence type="predicted"/>
<dbReference type="EMBL" id="JBJQOH010000007">
    <property type="protein sequence ID" value="KAL3680893.1"/>
    <property type="molecule type" value="Genomic_DNA"/>
</dbReference>
<protein>
    <submittedName>
        <fullName evidence="1">Uncharacterized protein</fullName>
    </submittedName>
</protein>
<evidence type="ECO:0000313" key="1">
    <source>
        <dbReference type="EMBL" id="KAL3680893.1"/>
    </source>
</evidence>
<keyword evidence="2" id="KW-1185">Reference proteome</keyword>
<organism evidence="1 2">
    <name type="scientific">Riccia sorocarpa</name>
    <dbReference type="NCBI Taxonomy" id="122646"/>
    <lineage>
        <taxon>Eukaryota</taxon>
        <taxon>Viridiplantae</taxon>
        <taxon>Streptophyta</taxon>
        <taxon>Embryophyta</taxon>
        <taxon>Marchantiophyta</taxon>
        <taxon>Marchantiopsida</taxon>
        <taxon>Marchantiidae</taxon>
        <taxon>Marchantiales</taxon>
        <taxon>Ricciaceae</taxon>
        <taxon>Riccia</taxon>
    </lineage>
</organism>
<sequence length="160" mass="17606">MKGAAAWCRSSPEQGLTSCCLLCRRKRSKAAGSSQTEGNCLDALRCSKLQGKDTQVALWKTSITGGQWLVTGGILPEGKLVDCTDVKRRFRWFTLAAVLYDWMEMQSLEPLSFDSVDELIVCVIAALTEDPGNNSKRRFAVYRSIAGFLGIGRGLSYLQC</sequence>